<sequence>MSTATLTATTETTPRRKRAHRPEARRAKRLATAIATVFALGWTLPLLWTLIGSFNAERATEGAGFIPSMLTSANWSKLVQPDGRAVNVFVAFFNSTVVAVCATLLALVVCSMMAYALAKLPFRGSAVVLSVIVLAMLIPTEVILVPLFQQFAALGLLNTYGALIIPHVVSLFGVVLLRQFIANLPVELTEAAKIDGANAWQNYRYIVLPLIRPGLATLGILVFLAAWNDFLWPLIATSTPSMQTLPLALITFRSAYGDSEYGVVMASTILAIAPPLLVFLFAQRFIVAGISNTGLKG</sequence>
<evidence type="ECO:0000256" key="6">
    <source>
        <dbReference type="ARBA" id="ARBA00023136"/>
    </source>
</evidence>
<evidence type="ECO:0000256" key="1">
    <source>
        <dbReference type="ARBA" id="ARBA00004651"/>
    </source>
</evidence>
<evidence type="ECO:0000256" key="4">
    <source>
        <dbReference type="ARBA" id="ARBA00022692"/>
    </source>
</evidence>
<keyword evidence="4 7" id="KW-0812">Transmembrane</keyword>
<comment type="subcellular location">
    <subcellularLocation>
        <location evidence="1 7">Cell membrane</location>
        <topology evidence="1 7">Multi-pass membrane protein</topology>
    </subcellularLocation>
</comment>
<evidence type="ECO:0000256" key="3">
    <source>
        <dbReference type="ARBA" id="ARBA00022475"/>
    </source>
</evidence>
<dbReference type="InterPro" id="IPR000515">
    <property type="entry name" value="MetI-like"/>
</dbReference>
<evidence type="ECO:0000259" key="9">
    <source>
        <dbReference type="PROSITE" id="PS50928"/>
    </source>
</evidence>
<dbReference type="Pfam" id="PF00528">
    <property type="entry name" value="BPD_transp_1"/>
    <property type="match status" value="1"/>
</dbReference>
<feature type="transmembrane region" description="Helical" evidence="7">
    <location>
        <begin position="160"/>
        <end position="181"/>
    </location>
</feature>
<dbReference type="Proteomes" id="UP000198949">
    <property type="component" value="Unassembled WGS sequence"/>
</dbReference>
<dbReference type="EMBL" id="FNAD01000001">
    <property type="protein sequence ID" value="SDC96484.1"/>
    <property type="molecule type" value="Genomic_DNA"/>
</dbReference>
<feature type="transmembrane region" description="Helical" evidence="7">
    <location>
        <begin position="202"/>
        <end position="227"/>
    </location>
</feature>
<dbReference type="CDD" id="cd06261">
    <property type="entry name" value="TM_PBP2"/>
    <property type="match status" value="1"/>
</dbReference>
<dbReference type="PROSITE" id="PS50928">
    <property type="entry name" value="ABC_TM1"/>
    <property type="match status" value="1"/>
</dbReference>
<dbReference type="RefSeq" id="WP_091027237.1">
    <property type="nucleotide sequence ID" value="NZ_FNAD01000001.1"/>
</dbReference>
<evidence type="ECO:0000256" key="2">
    <source>
        <dbReference type="ARBA" id="ARBA00022448"/>
    </source>
</evidence>
<dbReference type="PANTHER" id="PTHR43744">
    <property type="entry name" value="ABC TRANSPORTER PERMEASE PROTEIN MG189-RELATED-RELATED"/>
    <property type="match status" value="1"/>
</dbReference>
<keyword evidence="6 7" id="KW-0472">Membrane</keyword>
<dbReference type="SUPFAM" id="SSF161098">
    <property type="entry name" value="MetI-like"/>
    <property type="match status" value="1"/>
</dbReference>
<name>A0A1G6QWW4_9ACTN</name>
<evidence type="ECO:0000256" key="5">
    <source>
        <dbReference type="ARBA" id="ARBA00022989"/>
    </source>
</evidence>
<reference evidence="11" key="1">
    <citation type="submission" date="2016-10" db="EMBL/GenBank/DDBJ databases">
        <authorList>
            <person name="Varghese N."/>
            <person name="Submissions S."/>
        </authorList>
    </citation>
    <scope>NUCLEOTIDE SEQUENCE [LARGE SCALE GENOMIC DNA]</scope>
    <source>
        <strain evidence="11">CGMCC 4.3516</strain>
    </source>
</reference>
<keyword evidence="2 7" id="KW-0813">Transport</keyword>
<proteinExistence type="inferred from homology"/>
<dbReference type="Gene3D" id="1.10.3720.10">
    <property type="entry name" value="MetI-like"/>
    <property type="match status" value="1"/>
</dbReference>
<dbReference type="InterPro" id="IPR035906">
    <property type="entry name" value="MetI-like_sf"/>
</dbReference>
<keyword evidence="3" id="KW-1003">Cell membrane</keyword>
<dbReference type="GO" id="GO:0055085">
    <property type="term" value="P:transmembrane transport"/>
    <property type="evidence" value="ECO:0007669"/>
    <property type="project" value="InterPro"/>
</dbReference>
<dbReference type="AlphaFoldDB" id="A0A1G6QWW4"/>
<evidence type="ECO:0000256" key="8">
    <source>
        <dbReference type="SAM" id="MobiDB-lite"/>
    </source>
</evidence>
<comment type="similarity">
    <text evidence="7">Belongs to the binding-protein-dependent transport system permease family.</text>
</comment>
<keyword evidence="5 7" id="KW-1133">Transmembrane helix</keyword>
<feature type="domain" description="ABC transmembrane type-1" evidence="9">
    <location>
        <begin position="92"/>
        <end position="282"/>
    </location>
</feature>
<accession>A0A1G6QWW4</accession>
<evidence type="ECO:0000313" key="10">
    <source>
        <dbReference type="EMBL" id="SDC96484.1"/>
    </source>
</evidence>
<dbReference type="GO" id="GO:0005886">
    <property type="term" value="C:plasma membrane"/>
    <property type="evidence" value="ECO:0007669"/>
    <property type="project" value="UniProtKB-SubCell"/>
</dbReference>
<gene>
    <name evidence="10" type="ORF">SAMN05216270_101147</name>
</gene>
<protein>
    <submittedName>
        <fullName evidence="10">Multiple sugar transport system permease protein</fullName>
    </submittedName>
</protein>
<keyword evidence="10" id="KW-0762">Sugar transport</keyword>
<evidence type="ECO:0000256" key="7">
    <source>
        <dbReference type="RuleBase" id="RU363032"/>
    </source>
</evidence>
<dbReference type="OrthoDB" id="61122at2"/>
<feature type="transmembrane region" description="Helical" evidence="7">
    <location>
        <begin position="30"/>
        <end position="51"/>
    </location>
</feature>
<dbReference type="STRING" id="58114.SAMN05216270_101147"/>
<evidence type="ECO:0000313" key="11">
    <source>
        <dbReference type="Proteomes" id="UP000198949"/>
    </source>
</evidence>
<feature type="transmembrane region" description="Helical" evidence="7">
    <location>
        <begin position="261"/>
        <end position="282"/>
    </location>
</feature>
<organism evidence="10 11">
    <name type="scientific">Glycomyces harbinensis</name>
    <dbReference type="NCBI Taxonomy" id="58114"/>
    <lineage>
        <taxon>Bacteria</taxon>
        <taxon>Bacillati</taxon>
        <taxon>Actinomycetota</taxon>
        <taxon>Actinomycetes</taxon>
        <taxon>Glycomycetales</taxon>
        <taxon>Glycomycetaceae</taxon>
        <taxon>Glycomyces</taxon>
    </lineage>
</organism>
<keyword evidence="11" id="KW-1185">Reference proteome</keyword>
<feature type="transmembrane region" description="Helical" evidence="7">
    <location>
        <begin position="88"/>
        <end position="115"/>
    </location>
</feature>
<feature type="transmembrane region" description="Helical" evidence="7">
    <location>
        <begin position="127"/>
        <end position="148"/>
    </location>
</feature>
<feature type="region of interest" description="Disordered" evidence="8">
    <location>
        <begin position="1"/>
        <end position="23"/>
    </location>
</feature>
<feature type="compositionally biased region" description="Low complexity" evidence="8">
    <location>
        <begin position="1"/>
        <end position="12"/>
    </location>
</feature>
<dbReference type="PANTHER" id="PTHR43744:SF12">
    <property type="entry name" value="ABC TRANSPORTER PERMEASE PROTEIN MG189-RELATED"/>
    <property type="match status" value="1"/>
</dbReference>